<protein>
    <submittedName>
        <fullName evidence="1">Uncharacterized protein</fullName>
    </submittedName>
</protein>
<gene>
    <name evidence="1" type="ORF">HNQ92_002038</name>
</gene>
<evidence type="ECO:0000313" key="1">
    <source>
        <dbReference type="EMBL" id="MBB5283912.1"/>
    </source>
</evidence>
<name>A0A840TQU8_9BACT</name>
<dbReference type="EMBL" id="JACHGF010000002">
    <property type="protein sequence ID" value="MBB5283912.1"/>
    <property type="molecule type" value="Genomic_DNA"/>
</dbReference>
<reference evidence="1 2" key="1">
    <citation type="submission" date="2020-08" db="EMBL/GenBank/DDBJ databases">
        <title>Genomic Encyclopedia of Type Strains, Phase IV (KMG-IV): sequencing the most valuable type-strain genomes for metagenomic binning, comparative biology and taxonomic classification.</title>
        <authorList>
            <person name="Goeker M."/>
        </authorList>
    </citation>
    <scope>NUCLEOTIDE SEQUENCE [LARGE SCALE GENOMIC DNA]</scope>
    <source>
        <strain evidence="1 2">DSM 105074</strain>
    </source>
</reference>
<organism evidence="1 2">
    <name type="scientific">Rhabdobacter roseus</name>
    <dbReference type="NCBI Taxonomy" id="1655419"/>
    <lineage>
        <taxon>Bacteria</taxon>
        <taxon>Pseudomonadati</taxon>
        <taxon>Bacteroidota</taxon>
        <taxon>Cytophagia</taxon>
        <taxon>Cytophagales</taxon>
        <taxon>Cytophagaceae</taxon>
        <taxon>Rhabdobacter</taxon>
    </lineage>
</organism>
<evidence type="ECO:0000313" key="2">
    <source>
        <dbReference type="Proteomes" id="UP000557307"/>
    </source>
</evidence>
<sequence length="40" mass="4642">MFILLDFASRTFLLLTQIIHLIGDLRYRQFTNRAATAGDE</sequence>
<proteinExistence type="predicted"/>
<comment type="caution">
    <text evidence="1">The sequence shown here is derived from an EMBL/GenBank/DDBJ whole genome shotgun (WGS) entry which is preliminary data.</text>
</comment>
<dbReference type="AlphaFoldDB" id="A0A840TQU8"/>
<dbReference type="Proteomes" id="UP000557307">
    <property type="component" value="Unassembled WGS sequence"/>
</dbReference>
<keyword evidence="2" id="KW-1185">Reference proteome</keyword>
<accession>A0A840TQU8</accession>